<accession>A0A6A2WX23</accession>
<proteinExistence type="predicted"/>
<keyword evidence="2" id="KW-1185">Reference proteome</keyword>
<protein>
    <submittedName>
        <fullName evidence="1">Uncharacterized protein</fullName>
    </submittedName>
</protein>
<dbReference type="AlphaFoldDB" id="A0A6A2WX23"/>
<gene>
    <name evidence="1" type="ORF">F3Y22_tig00116959pilonHSYRG00061</name>
</gene>
<dbReference type="Proteomes" id="UP000436088">
    <property type="component" value="Unassembled WGS sequence"/>
</dbReference>
<dbReference type="EMBL" id="VEPZ02001734">
    <property type="protein sequence ID" value="KAE8659950.1"/>
    <property type="molecule type" value="Genomic_DNA"/>
</dbReference>
<evidence type="ECO:0000313" key="2">
    <source>
        <dbReference type="Proteomes" id="UP000436088"/>
    </source>
</evidence>
<evidence type="ECO:0000313" key="1">
    <source>
        <dbReference type="EMBL" id="KAE8659950.1"/>
    </source>
</evidence>
<organism evidence="1 2">
    <name type="scientific">Hibiscus syriacus</name>
    <name type="common">Rose of Sharon</name>
    <dbReference type="NCBI Taxonomy" id="106335"/>
    <lineage>
        <taxon>Eukaryota</taxon>
        <taxon>Viridiplantae</taxon>
        <taxon>Streptophyta</taxon>
        <taxon>Embryophyta</taxon>
        <taxon>Tracheophyta</taxon>
        <taxon>Spermatophyta</taxon>
        <taxon>Magnoliopsida</taxon>
        <taxon>eudicotyledons</taxon>
        <taxon>Gunneridae</taxon>
        <taxon>Pentapetalae</taxon>
        <taxon>rosids</taxon>
        <taxon>malvids</taxon>
        <taxon>Malvales</taxon>
        <taxon>Malvaceae</taxon>
        <taxon>Malvoideae</taxon>
        <taxon>Hibiscus</taxon>
    </lineage>
</organism>
<comment type="caution">
    <text evidence="1">The sequence shown here is derived from an EMBL/GenBank/DDBJ whole genome shotgun (WGS) entry which is preliminary data.</text>
</comment>
<reference evidence="1" key="1">
    <citation type="submission" date="2019-09" db="EMBL/GenBank/DDBJ databases">
        <title>Draft genome information of white flower Hibiscus syriacus.</title>
        <authorList>
            <person name="Kim Y.-M."/>
        </authorList>
    </citation>
    <scope>NUCLEOTIDE SEQUENCE [LARGE SCALE GENOMIC DNA]</scope>
    <source>
        <strain evidence="1">YM2019G1</strain>
    </source>
</reference>
<name>A0A6A2WX23_HIBSY</name>
<sequence>MHIPKHFHGHRIHQYGMVPSELPQQPLDSHRSLSIDANYKARIGQAERVAFDHQIMNSTVVSKPRLGCKHTLAENMLLPGHQNGTRRNMICTGSLTCFFPHVPKKQHRLLVGNDDNVKPFNWFGTGSEPSPRKVPMYIDFTRKWF</sequence>